<evidence type="ECO:0000313" key="2">
    <source>
        <dbReference type="EMBL" id="SPD12959.1"/>
    </source>
</evidence>
<proteinExistence type="predicted"/>
<dbReference type="AlphaFoldDB" id="A0A2N9HMX3"/>
<dbReference type="EMBL" id="OIVN01003691">
    <property type="protein sequence ID" value="SPD12959.1"/>
    <property type="molecule type" value="Genomic_DNA"/>
</dbReference>
<reference evidence="2" key="1">
    <citation type="submission" date="2018-02" db="EMBL/GenBank/DDBJ databases">
        <authorList>
            <person name="Cohen D.B."/>
            <person name="Kent A.D."/>
        </authorList>
    </citation>
    <scope>NUCLEOTIDE SEQUENCE</scope>
</reference>
<protein>
    <submittedName>
        <fullName evidence="2">Uncharacterized protein</fullName>
    </submittedName>
</protein>
<feature type="transmembrane region" description="Helical" evidence="1">
    <location>
        <begin position="115"/>
        <end position="139"/>
    </location>
</feature>
<accession>A0A2N9HMX3</accession>
<keyword evidence="1" id="KW-0472">Membrane</keyword>
<gene>
    <name evidence="2" type="ORF">FSB_LOCUS40841</name>
</gene>
<keyword evidence="1" id="KW-0812">Transmembrane</keyword>
<name>A0A2N9HMX3_FAGSY</name>
<keyword evidence="1" id="KW-1133">Transmembrane helix</keyword>
<sequence>MLGVGGFWRDFLVFDSLYGGFWDEKDEVGLGLFEISGHGSGLLSHGLGFDFGNGGFYWLWVCGFGDGGGGGGSFGFGFGLWGGRMSLGDGGGGGGGGGGGSFGFGFGLWGWKNGFGVGVCGVLVVAVGGLLLLVLPVWVC</sequence>
<evidence type="ECO:0000256" key="1">
    <source>
        <dbReference type="SAM" id="Phobius"/>
    </source>
</evidence>
<organism evidence="2">
    <name type="scientific">Fagus sylvatica</name>
    <name type="common">Beechnut</name>
    <dbReference type="NCBI Taxonomy" id="28930"/>
    <lineage>
        <taxon>Eukaryota</taxon>
        <taxon>Viridiplantae</taxon>
        <taxon>Streptophyta</taxon>
        <taxon>Embryophyta</taxon>
        <taxon>Tracheophyta</taxon>
        <taxon>Spermatophyta</taxon>
        <taxon>Magnoliopsida</taxon>
        <taxon>eudicotyledons</taxon>
        <taxon>Gunneridae</taxon>
        <taxon>Pentapetalae</taxon>
        <taxon>rosids</taxon>
        <taxon>fabids</taxon>
        <taxon>Fagales</taxon>
        <taxon>Fagaceae</taxon>
        <taxon>Fagus</taxon>
    </lineage>
</organism>